<evidence type="ECO:0000259" key="1">
    <source>
        <dbReference type="Pfam" id="PF15919"/>
    </source>
</evidence>
<evidence type="ECO:0000313" key="2">
    <source>
        <dbReference type="EMBL" id="MBC8531795.1"/>
    </source>
</evidence>
<dbReference type="InterPro" id="IPR051404">
    <property type="entry name" value="TA_system_antitoxin"/>
</dbReference>
<dbReference type="SUPFAM" id="SSF143100">
    <property type="entry name" value="TTHA1013/TTHA0281-like"/>
    <property type="match status" value="1"/>
</dbReference>
<dbReference type="InterPro" id="IPR031807">
    <property type="entry name" value="HicB-like"/>
</dbReference>
<comment type="caution">
    <text evidence="2">The sequence shown here is derived from an EMBL/GenBank/DDBJ whole genome shotgun (WGS) entry which is preliminary data.</text>
</comment>
<protein>
    <submittedName>
        <fullName evidence="2">Type II toxin-antitoxin system HicB family antitoxin</fullName>
    </submittedName>
</protein>
<organism evidence="2 3">
    <name type="scientific">Gehongia tenuis</name>
    <dbReference type="NCBI Taxonomy" id="2763655"/>
    <lineage>
        <taxon>Bacteria</taxon>
        <taxon>Bacillati</taxon>
        <taxon>Bacillota</taxon>
        <taxon>Clostridia</taxon>
        <taxon>Christensenellales</taxon>
        <taxon>Christensenellaceae</taxon>
        <taxon>Gehongia</taxon>
    </lineage>
</organism>
<dbReference type="Proteomes" id="UP000623172">
    <property type="component" value="Unassembled WGS sequence"/>
</dbReference>
<dbReference type="RefSeq" id="WP_249316422.1">
    <property type="nucleotide sequence ID" value="NZ_JACRSR010000003.1"/>
</dbReference>
<keyword evidence="3" id="KW-1185">Reference proteome</keyword>
<dbReference type="EMBL" id="JACRSR010000003">
    <property type="protein sequence ID" value="MBC8531795.1"/>
    <property type="molecule type" value="Genomic_DNA"/>
</dbReference>
<reference evidence="2" key="1">
    <citation type="submission" date="2020-08" db="EMBL/GenBank/DDBJ databases">
        <title>Genome public.</title>
        <authorList>
            <person name="Liu C."/>
            <person name="Sun Q."/>
        </authorList>
    </citation>
    <scope>NUCLEOTIDE SEQUENCE</scope>
    <source>
        <strain evidence="2">NSJ-53</strain>
    </source>
</reference>
<dbReference type="AlphaFoldDB" id="A0A926D7I2"/>
<evidence type="ECO:0000313" key="3">
    <source>
        <dbReference type="Proteomes" id="UP000623172"/>
    </source>
</evidence>
<sequence>MKYIYPAIFAREGDNYIVSVPDLPGCHTFGHSLADAIDMARDAIEMWLVDAEDNVDVIPDLSPLDQVVPPEGGFVNLIDADTDEYRRENDNRAVKKTLTLPSWLNSKAERAGINFSQTLQEALKQRLDLD</sequence>
<name>A0A926D7I2_9FIRM</name>
<dbReference type="PANTHER" id="PTHR34504">
    <property type="entry name" value="ANTITOXIN HICB"/>
    <property type="match status" value="1"/>
</dbReference>
<proteinExistence type="predicted"/>
<feature type="domain" description="HicB-like antitoxin of toxin-antitoxin system" evidence="1">
    <location>
        <begin position="7"/>
        <end position="107"/>
    </location>
</feature>
<dbReference type="Gene3D" id="3.30.160.250">
    <property type="match status" value="1"/>
</dbReference>
<dbReference type="Pfam" id="PF15919">
    <property type="entry name" value="HicB_lk_antitox"/>
    <property type="match status" value="1"/>
</dbReference>
<dbReference type="InterPro" id="IPR035069">
    <property type="entry name" value="TTHA1013/TTHA0281-like"/>
</dbReference>
<dbReference type="PANTHER" id="PTHR34504:SF4">
    <property type="entry name" value="ANTITOXIN HICB"/>
    <property type="match status" value="1"/>
</dbReference>
<gene>
    <name evidence="2" type="ORF">H8696_08045</name>
</gene>
<accession>A0A926D7I2</accession>